<gene>
    <name evidence="9" type="ORF">DFJ64_0121</name>
</gene>
<comment type="similarity">
    <text evidence="7">Belongs to the binding-protein-dependent transport system permease family.</text>
</comment>
<comment type="caution">
    <text evidence="9">The sequence shown here is derived from an EMBL/GenBank/DDBJ whole genome shotgun (WGS) entry which is preliminary data.</text>
</comment>
<dbReference type="OrthoDB" id="147688at2"/>
<evidence type="ECO:0000256" key="1">
    <source>
        <dbReference type="ARBA" id="ARBA00004651"/>
    </source>
</evidence>
<dbReference type="Proteomes" id="UP000256485">
    <property type="component" value="Unassembled WGS sequence"/>
</dbReference>
<dbReference type="PANTHER" id="PTHR43163:SF6">
    <property type="entry name" value="DIPEPTIDE TRANSPORT SYSTEM PERMEASE PROTEIN DPPB-RELATED"/>
    <property type="match status" value="1"/>
</dbReference>
<evidence type="ECO:0000256" key="5">
    <source>
        <dbReference type="ARBA" id="ARBA00022989"/>
    </source>
</evidence>
<dbReference type="Pfam" id="PF19300">
    <property type="entry name" value="BPD_transp_1_N"/>
    <property type="match status" value="1"/>
</dbReference>
<comment type="subcellular location">
    <subcellularLocation>
        <location evidence="1 7">Cell membrane</location>
        <topology evidence="1 7">Multi-pass membrane protein</topology>
    </subcellularLocation>
</comment>
<keyword evidence="4 7" id="KW-0812">Transmembrane</keyword>
<feature type="transmembrane region" description="Helical" evidence="7">
    <location>
        <begin position="168"/>
        <end position="189"/>
    </location>
</feature>
<dbReference type="Gene3D" id="1.10.3720.10">
    <property type="entry name" value="MetI-like"/>
    <property type="match status" value="1"/>
</dbReference>
<sequence length="309" mass="33593">MLRFLLRRLVQAALIIFASLSVVFFIVRVVPGDPAGLMLGSSATPEDVARLRRQLGLDQPLGVQYLTFLSQVSRGDFGISWRLGGDALANVAERLPATLELSAFALLLTVLIGFPLGVVSARHAGSWLDRLISVPAMVGQALPSFWVGVMLILIFSRTLDLLPPTADGTVAALLMPAITLALPFLGWLVQLVRNGALGELNKDYVRTALSKGLNRRVVFYGHVVRNMLIPVVTLLGLLIGNFIANAVIIEVVFAWPGIGSLMIDSITNRDYAVVQAVIMVITIAYVLLNLLVDLLYVALDPRLKPEHLR</sequence>
<keyword evidence="6 7" id="KW-0472">Membrane</keyword>
<dbReference type="CDD" id="cd06261">
    <property type="entry name" value="TM_PBP2"/>
    <property type="match status" value="1"/>
</dbReference>
<dbReference type="RefSeq" id="WP_115848664.1">
    <property type="nucleotide sequence ID" value="NZ_QTUC01000001.1"/>
</dbReference>
<evidence type="ECO:0000256" key="2">
    <source>
        <dbReference type="ARBA" id="ARBA00022448"/>
    </source>
</evidence>
<keyword evidence="10" id="KW-1185">Reference proteome</keyword>
<evidence type="ECO:0000259" key="8">
    <source>
        <dbReference type="PROSITE" id="PS50928"/>
    </source>
</evidence>
<feature type="transmembrane region" description="Helical" evidence="7">
    <location>
        <begin position="228"/>
        <end position="253"/>
    </location>
</feature>
<keyword evidence="5 7" id="KW-1133">Transmembrane helix</keyword>
<evidence type="ECO:0000313" key="10">
    <source>
        <dbReference type="Proteomes" id="UP000256485"/>
    </source>
</evidence>
<evidence type="ECO:0000256" key="7">
    <source>
        <dbReference type="RuleBase" id="RU363032"/>
    </source>
</evidence>
<organism evidence="9 10">
    <name type="scientific">Thermasporomyces composti</name>
    <dbReference type="NCBI Taxonomy" id="696763"/>
    <lineage>
        <taxon>Bacteria</taxon>
        <taxon>Bacillati</taxon>
        <taxon>Actinomycetota</taxon>
        <taxon>Actinomycetes</taxon>
        <taxon>Propionibacteriales</taxon>
        <taxon>Nocardioidaceae</taxon>
        <taxon>Thermasporomyces</taxon>
    </lineage>
</organism>
<dbReference type="InterPro" id="IPR045621">
    <property type="entry name" value="BPD_transp_1_N"/>
</dbReference>
<feature type="domain" description="ABC transmembrane type-1" evidence="8">
    <location>
        <begin position="95"/>
        <end position="292"/>
    </location>
</feature>
<dbReference type="Pfam" id="PF00528">
    <property type="entry name" value="BPD_transp_1"/>
    <property type="match status" value="1"/>
</dbReference>
<name>A0A3D9V006_THECX</name>
<accession>A0A3D9V006</accession>
<protein>
    <submittedName>
        <fullName evidence="9">Peptide/nickel transport system permease protein</fullName>
    </submittedName>
</protein>
<feature type="transmembrane region" description="Helical" evidence="7">
    <location>
        <begin position="273"/>
        <end position="299"/>
    </location>
</feature>
<evidence type="ECO:0000256" key="6">
    <source>
        <dbReference type="ARBA" id="ARBA00023136"/>
    </source>
</evidence>
<keyword evidence="2 7" id="KW-0813">Transport</keyword>
<dbReference type="GO" id="GO:0005886">
    <property type="term" value="C:plasma membrane"/>
    <property type="evidence" value="ECO:0007669"/>
    <property type="project" value="UniProtKB-SubCell"/>
</dbReference>
<keyword evidence="3" id="KW-1003">Cell membrane</keyword>
<dbReference type="InterPro" id="IPR035906">
    <property type="entry name" value="MetI-like_sf"/>
</dbReference>
<evidence type="ECO:0000313" key="9">
    <source>
        <dbReference type="EMBL" id="REF34756.1"/>
    </source>
</evidence>
<dbReference type="PANTHER" id="PTHR43163">
    <property type="entry name" value="DIPEPTIDE TRANSPORT SYSTEM PERMEASE PROTEIN DPPB-RELATED"/>
    <property type="match status" value="1"/>
</dbReference>
<dbReference type="EMBL" id="QTUC01000001">
    <property type="protein sequence ID" value="REF34756.1"/>
    <property type="molecule type" value="Genomic_DNA"/>
</dbReference>
<reference evidence="9 10" key="1">
    <citation type="submission" date="2018-08" db="EMBL/GenBank/DDBJ databases">
        <title>Sequencing the genomes of 1000 actinobacteria strains.</title>
        <authorList>
            <person name="Klenk H.-P."/>
        </authorList>
    </citation>
    <scope>NUCLEOTIDE SEQUENCE [LARGE SCALE GENOMIC DNA]</scope>
    <source>
        <strain evidence="9 10">DSM 22891</strain>
    </source>
</reference>
<dbReference type="SUPFAM" id="SSF161098">
    <property type="entry name" value="MetI-like"/>
    <property type="match status" value="1"/>
</dbReference>
<dbReference type="InterPro" id="IPR000515">
    <property type="entry name" value="MetI-like"/>
</dbReference>
<proteinExistence type="inferred from homology"/>
<evidence type="ECO:0000256" key="3">
    <source>
        <dbReference type="ARBA" id="ARBA00022475"/>
    </source>
</evidence>
<dbReference type="AlphaFoldDB" id="A0A3D9V006"/>
<feature type="transmembrane region" description="Helical" evidence="7">
    <location>
        <begin position="131"/>
        <end position="156"/>
    </location>
</feature>
<dbReference type="PROSITE" id="PS50928">
    <property type="entry name" value="ABC_TM1"/>
    <property type="match status" value="1"/>
</dbReference>
<feature type="transmembrane region" description="Helical" evidence="7">
    <location>
        <begin position="101"/>
        <end position="119"/>
    </location>
</feature>
<feature type="transmembrane region" description="Helical" evidence="7">
    <location>
        <begin position="12"/>
        <end position="30"/>
    </location>
</feature>
<evidence type="ECO:0000256" key="4">
    <source>
        <dbReference type="ARBA" id="ARBA00022692"/>
    </source>
</evidence>
<dbReference type="GO" id="GO:0055085">
    <property type="term" value="P:transmembrane transport"/>
    <property type="evidence" value="ECO:0007669"/>
    <property type="project" value="InterPro"/>
</dbReference>